<dbReference type="AlphaFoldDB" id="A0A380TLL2"/>
<gene>
    <name evidence="1" type="ORF">NCTC10801_00169</name>
</gene>
<name>A0A380TLL2_9PAST</name>
<sequence length="193" mass="22191">MGQALFDFQPNKVLEVYKNTDALLNQIEQKLQPRGKIRREKNSIWIRYCQTILSAAQFFNQFDNGEQFYEWANHFYQDKRAMIALPYLLSEEIYGVGYPLACDFLKELGFINYGKPDVHIKDIFVGLGLCEINSSNASLQKMIMDIAEAKGVSAFNVDKIFWLIGSGKLYLDENLGNKGSIGRCKEEFIEKFS</sequence>
<keyword evidence="2" id="KW-1185">Reference proteome</keyword>
<reference evidence="1 2" key="1">
    <citation type="submission" date="2018-06" db="EMBL/GenBank/DDBJ databases">
        <authorList>
            <consortium name="Pathogen Informatics"/>
            <person name="Doyle S."/>
        </authorList>
    </citation>
    <scope>NUCLEOTIDE SEQUENCE [LARGE SCALE GENOMIC DNA]</scope>
    <source>
        <strain evidence="1 2">NCTC10801</strain>
    </source>
</reference>
<evidence type="ECO:0000313" key="2">
    <source>
        <dbReference type="Proteomes" id="UP000254649"/>
    </source>
</evidence>
<evidence type="ECO:0000313" key="1">
    <source>
        <dbReference type="EMBL" id="SUT87420.1"/>
    </source>
</evidence>
<dbReference type="Proteomes" id="UP000254649">
    <property type="component" value="Unassembled WGS sequence"/>
</dbReference>
<protein>
    <submittedName>
        <fullName evidence="1">Uncharacterized protein</fullName>
    </submittedName>
</protein>
<proteinExistence type="predicted"/>
<organism evidence="1 2">
    <name type="scientific">[Actinobacillus] rossii</name>
    <dbReference type="NCBI Taxonomy" id="123820"/>
    <lineage>
        <taxon>Bacteria</taxon>
        <taxon>Pseudomonadati</taxon>
        <taxon>Pseudomonadota</taxon>
        <taxon>Gammaproteobacteria</taxon>
        <taxon>Pasteurellales</taxon>
        <taxon>Pasteurellaceae</taxon>
    </lineage>
</organism>
<dbReference type="EMBL" id="UFRQ01000003">
    <property type="protein sequence ID" value="SUT87420.1"/>
    <property type="molecule type" value="Genomic_DNA"/>
</dbReference>
<accession>A0A380TLL2</accession>